<evidence type="ECO:0000259" key="2">
    <source>
        <dbReference type="Pfam" id="PF07811"/>
    </source>
</evidence>
<dbReference type="EMBL" id="LMXU01000022">
    <property type="protein sequence ID" value="KWU00516.1"/>
    <property type="molecule type" value="Genomic_DNA"/>
</dbReference>
<protein>
    <submittedName>
        <fullName evidence="3">Pilus assembly protein TadE</fullName>
    </submittedName>
</protein>
<dbReference type="OrthoDB" id="5397339at2"/>
<dbReference type="Pfam" id="PF07811">
    <property type="entry name" value="TadE"/>
    <property type="match status" value="1"/>
</dbReference>
<keyword evidence="4" id="KW-1185">Reference proteome</keyword>
<sequence length="164" mass="18137">MRYFSKCSLHNRARNCVSSKMKGIAIIEFTIVVSLFFALFLTVVDLGIYGFVKLTMQHSAREGARYAITGRSDLDPDASSNREAAILEQISRSSSGLLDKVMDVQNIRVEDVYGNAVSGFGGSGDIISIHLDCEWPSVNPYMYVLLDDGKFKFTVSAAMKNEAF</sequence>
<dbReference type="InterPro" id="IPR012495">
    <property type="entry name" value="TadE-like_dom"/>
</dbReference>
<organism evidence="3 4">
    <name type="scientific">Vibrio toranzoniae</name>
    <dbReference type="NCBI Taxonomy" id="1194427"/>
    <lineage>
        <taxon>Bacteria</taxon>
        <taxon>Pseudomonadati</taxon>
        <taxon>Pseudomonadota</taxon>
        <taxon>Gammaproteobacteria</taxon>
        <taxon>Vibrionales</taxon>
        <taxon>Vibrionaceae</taxon>
        <taxon>Vibrio</taxon>
    </lineage>
</organism>
<comment type="caution">
    <text evidence="3">The sequence shown here is derived from an EMBL/GenBank/DDBJ whole genome shotgun (WGS) entry which is preliminary data.</text>
</comment>
<reference evidence="3 4" key="1">
    <citation type="submission" date="2015-11" db="EMBL/GenBank/DDBJ databases">
        <title>Draft WGS of Vibrio toranzoniae.</title>
        <authorList>
            <person name="Lasa A."/>
            <person name="Romalde J.L."/>
        </authorList>
    </citation>
    <scope>NUCLEOTIDE SEQUENCE [LARGE SCALE GENOMIC DNA]</scope>
    <source>
        <strain evidence="3 4">Vb 10.8</strain>
    </source>
</reference>
<feature type="domain" description="TadE-like" evidence="2">
    <location>
        <begin position="23"/>
        <end position="65"/>
    </location>
</feature>
<keyword evidence="1" id="KW-0812">Transmembrane</keyword>
<accession>A0A120DG94</accession>
<proteinExistence type="predicted"/>
<keyword evidence="1" id="KW-1133">Transmembrane helix</keyword>
<dbReference type="AlphaFoldDB" id="A0A120DG94"/>
<dbReference type="RefSeq" id="WP_060468515.1">
    <property type="nucleotide sequence ID" value="NZ_AP025514.1"/>
</dbReference>
<evidence type="ECO:0000313" key="4">
    <source>
        <dbReference type="Proteomes" id="UP000057389"/>
    </source>
</evidence>
<dbReference type="GeneID" id="300179281"/>
<evidence type="ECO:0000313" key="3">
    <source>
        <dbReference type="EMBL" id="KWU00516.1"/>
    </source>
</evidence>
<dbReference type="Proteomes" id="UP000057389">
    <property type="component" value="Unassembled WGS sequence"/>
</dbReference>
<feature type="transmembrane region" description="Helical" evidence="1">
    <location>
        <begin position="24"/>
        <end position="52"/>
    </location>
</feature>
<keyword evidence="1" id="KW-0472">Membrane</keyword>
<evidence type="ECO:0000256" key="1">
    <source>
        <dbReference type="SAM" id="Phobius"/>
    </source>
</evidence>
<name>A0A120DG94_9VIBR</name>
<gene>
    <name evidence="3" type="ORF">APQ14_10455</name>
</gene>